<dbReference type="PANTHER" id="PTHR34220">
    <property type="entry name" value="SENSOR HISTIDINE KINASE YPDA"/>
    <property type="match status" value="1"/>
</dbReference>
<feature type="domain" description="Signal transduction histidine kinase internal region" evidence="2">
    <location>
        <begin position="159"/>
        <end position="237"/>
    </location>
</feature>
<proteinExistence type="predicted"/>
<dbReference type="InterPro" id="IPR050640">
    <property type="entry name" value="Bact_2-comp_sensor_kinase"/>
</dbReference>
<keyword evidence="4" id="KW-1185">Reference proteome</keyword>
<reference evidence="3" key="1">
    <citation type="submission" date="2023-06" db="EMBL/GenBank/DDBJ databases">
        <title>Genomic of Parafulvivirga corallium.</title>
        <authorList>
            <person name="Wang G."/>
        </authorList>
    </citation>
    <scope>NUCLEOTIDE SEQUENCE</scope>
    <source>
        <strain evidence="3">BMA10</strain>
    </source>
</reference>
<keyword evidence="3" id="KW-0808">Transferase</keyword>
<name>A0ABT8KRU4_9BACT</name>
<feature type="transmembrane region" description="Helical" evidence="1">
    <location>
        <begin position="44"/>
        <end position="65"/>
    </location>
</feature>
<keyword evidence="1" id="KW-1133">Transmembrane helix</keyword>
<comment type="caution">
    <text evidence="3">The sequence shown here is derived from an EMBL/GenBank/DDBJ whole genome shotgun (WGS) entry which is preliminary data.</text>
</comment>
<feature type="transmembrane region" description="Helical" evidence="1">
    <location>
        <begin position="77"/>
        <end position="96"/>
    </location>
</feature>
<dbReference type="InterPro" id="IPR010559">
    <property type="entry name" value="Sig_transdc_His_kin_internal"/>
</dbReference>
<keyword evidence="3" id="KW-0418">Kinase</keyword>
<dbReference type="EMBL" id="JAUJEA010000004">
    <property type="protein sequence ID" value="MDN5202353.1"/>
    <property type="molecule type" value="Genomic_DNA"/>
</dbReference>
<evidence type="ECO:0000256" key="1">
    <source>
        <dbReference type="SAM" id="Phobius"/>
    </source>
</evidence>
<keyword evidence="1" id="KW-0472">Membrane</keyword>
<feature type="transmembrane region" description="Helical" evidence="1">
    <location>
        <begin position="15"/>
        <end position="38"/>
    </location>
</feature>
<gene>
    <name evidence="3" type="ORF">QQ008_13285</name>
</gene>
<dbReference type="GO" id="GO:0016301">
    <property type="term" value="F:kinase activity"/>
    <property type="evidence" value="ECO:0007669"/>
    <property type="project" value="UniProtKB-KW"/>
</dbReference>
<sequence>MTKLIQGSRVPKRNLIIHLLLWSVYVLSEYLANIIHISATQRWIFLRSILLSLPLLMIPTYFIAFYAVPRLLQQRKIWLFVLVVIAMMGVVFYGRIKWLELINFINYDELQNIPPTKVLKNVIRDYAVIALAICLNIIGDWRKKELLNRQLTEAKAKIEIQLLKRQLHPHFLFNTLNNIYSLAMQNSSLTASSILKLSDLLDYLVYQTDKGEVSLSSEIKLIQNYIDLEKLRYGEQLKVDLRVSKVNDSLKTAPLILLPFVENCFKHGGKDENGLFWIKIKIKMFDGLLIVSVENSKRYKNHHPSPNKIGIGLKNVKERFNLLYPNRHQLTIEDNKHFFSVRLELKLDT</sequence>
<accession>A0ABT8KRU4</accession>
<keyword evidence="1" id="KW-0812">Transmembrane</keyword>
<organism evidence="3 4">
    <name type="scientific">Splendidivirga corallicola</name>
    <dbReference type="NCBI Taxonomy" id="3051826"/>
    <lineage>
        <taxon>Bacteria</taxon>
        <taxon>Pseudomonadati</taxon>
        <taxon>Bacteroidota</taxon>
        <taxon>Cytophagia</taxon>
        <taxon>Cytophagales</taxon>
        <taxon>Splendidivirgaceae</taxon>
        <taxon>Splendidivirga</taxon>
    </lineage>
</organism>
<protein>
    <submittedName>
        <fullName evidence="3">Sensor histidine kinase</fullName>
    </submittedName>
</protein>
<dbReference type="Proteomes" id="UP001172082">
    <property type="component" value="Unassembled WGS sequence"/>
</dbReference>
<evidence type="ECO:0000259" key="2">
    <source>
        <dbReference type="Pfam" id="PF06580"/>
    </source>
</evidence>
<dbReference type="Gene3D" id="3.30.565.10">
    <property type="entry name" value="Histidine kinase-like ATPase, C-terminal domain"/>
    <property type="match status" value="1"/>
</dbReference>
<dbReference type="Pfam" id="PF06580">
    <property type="entry name" value="His_kinase"/>
    <property type="match status" value="1"/>
</dbReference>
<dbReference type="PANTHER" id="PTHR34220:SF7">
    <property type="entry name" value="SENSOR HISTIDINE KINASE YPDA"/>
    <property type="match status" value="1"/>
</dbReference>
<evidence type="ECO:0000313" key="4">
    <source>
        <dbReference type="Proteomes" id="UP001172082"/>
    </source>
</evidence>
<evidence type="ECO:0000313" key="3">
    <source>
        <dbReference type="EMBL" id="MDN5202353.1"/>
    </source>
</evidence>
<dbReference type="RefSeq" id="WP_346752378.1">
    <property type="nucleotide sequence ID" value="NZ_JAUJEA010000004.1"/>
</dbReference>
<dbReference type="InterPro" id="IPR036890">
    <property type="entry name" value="HATPase_C_sf"/>
</dbReference>